<name>A0ABX8RIK6_NOCIO</name>
<reference evidence="1 2" key="1">
    <citation type="submission" date="2021-07" db="EMBL/GenBank/DDBJ databases">
        <title>Whole Genome Sequence of Nocardia Iowensis.</title>
        <authorList>
            <person name="Lamm A."/>
            <person name="Collins-Fairclough A.M."/>
            <person name="Bunk B."/>
            <person name="Sproer C."/>
        </authorList>
    </citation>
    <scope>NUCLEOTIDE SEQUENCE [LARGE SCALE GENOMIC DNA]</scope>
    <source>
        <strain evidence="1 2">NRRL 5646</strain>
    </source>
</reference>
<dbReference type="EMBL" id="CP078145">
    <property type="protein sequence ID" value="QXN88290.1"/>
    <property type="molecule type" value="Genomic_DNA"/>
</dbReference>
<organism evidence="1 2">
    <name type="scientific">Nocardia iowensis</name>
    <dbReference type="NCBI Taxonomy" id="204891"/>
    <lineage>
        <taxon>Bacteria</taxon>
        <taxon>Bacillati</taxon>
        <taxon>Actinomycetota</taxon>
        <taxon>Actinomycetes</taxon>
        <taxon>Mycobacteriales</taxon>
        <taxon>Nocardiaceae</taxon>
        <taxon>Nocardia</taxon>
    </lineage>
</organism>
<keyword evidence="2" id="KW-1185">Reference proteome</keyword>
<gene>
    <name evidence="1" type="ORF">KV110_22050</name>
</gene>
<sequence>MTSNALGGLRIQAIPLGTMRRLRSQGYDDHGHPWVRRVDREGGAPLRCCLRDSLAGEGIVLISYAPVRAAVTVDAGAYDEVGPVFVHEDPCDGYVDQGRYPTDWARVRPQVLRAYRADGSIADGVRVTPGDDYDAAARELLSDTDIAFLHARNVIFGCYMLEILRA</sequence>
<protein>
    <submittedName>
        <fullName evidence="1">DUF1203 domain-containing protein</fullName>
    </submittedName>
</protein>
<dbReference type="RefSeq" id="WP_218469173.1">
    <property type="nucleotide sequence ID" value="NZ_BAABJN010000008.1"/>
</dbReference>
<dbReference type="PIRSF" id="PIRSF034110">
    <property type="entry name" value="DUF1203"/>
    <property type="match status" value="1"/>
</dbReference>
<evidence type="ECO:0000313" key="1">
    <source>
        <dbReference type="EMBL" id="QXN88290.1"/>
    </source>
</evidence>
<dbReference type="Pfam" id="PF06718">
    <property type="entry name" value="DUF1203"/>
    <property type="match status" value="1"/>
</dbReference>
<proteinExistence type="predicted"/>
<dbReference type="Proteomes" id="UP000694257">
    <property type="component" value="Chromosome"/>
</dbReference>
<evidence type="ECO:0000313" key="2">
    <source>
        <dbReference type="Proteomes" id="UP000694257"/>
    </source>
</evidence>
<dbReference type="InterPro" id="IPR009593">
    <property type="entry name" value="DUF1203"/>
</dbReference>
<accession>A0ABX8RIK6</accession>